<comment type="caution">
    <text evidence="1">The sequence shown here is derived from an EMBL/GenBank/DDBJ whole genome shotgun (WGS) entry which is preliminary data.</text>
</comment>
<dbReference type="AlphaFoldDB" id="A0AA88DE54"/>
<protein>
    <submittedName>
        <fullName evidence="1">Uncharacterized protein</fullName>
    </submittedName>
</protein>
<name>A0AA88DE54_FICCA</name>
<evidence type="ECO:0000313" key="1">
    <source>
        <dbReference type="EMBL" id="GMN54655.1"/>
    </source>
</evidence>
<accession>A0AA88DE54</accession>
<gene>
    <name evidence="1" type="ORF">TIFTF001_023792</name>
</gene>
<organism evidence="1 2">
    <name type="scientific">Ficus carica</name>
    <name type="common">Common fig</name>
    <dbReference type="NCBI Taxonomy" id="3494"/>
    <lineage>
        <taxon>Eukaryota</taxon>
        <taxon>Viridiplantae</taxon>
        <taxon>Streptophyta</taxon>
        <taxon>Embryophyta</taxon>
        <taxon>Tracheophyta</taxon>
        <taxon>Spermatophyta</taxon>
        <taxon>Magnoliopsida</taxon>
        <taxon>eudicotyledons</taxon>
        <taxon>Gunneridae</taxon>
        <taxon>Pentapetalae</taxon>
        <taxon>rosids</taxon>
        <taxon>fabids</taxon>
        <taxon>Rosales</taxon>
        <taxon>Moraceae</taxon>
        <taxon>Ficeae</taxon>
        <taxon>Ficus</taxon>
    </lineage>
</organism>
<dbReference type="Proteomes" id="UP001187192">
    <property type="component" value="Unassembled WGS sequence"/>
</dbReference>
<dbReference type="EMBL" id="BTGU01000052">
    <property type="protein sequence ID" value="GMN54655.1"/>
    <property type="molecule type" value="Genomic_DNA"/>
</dbReference>
<evidence type="ECO:0000313" key="2">
    <source>
        <dbReference type="Proteomes" id="UP001187192"/>
    </source>
</evidence>
<proteinExistence type="predicted"/>
<sequence length="73" mass="8031">MVQVGDPILEEYEIDGVPVGGLVDVYVDVVLADGADDASPSTGRQQDASRKGAMNKLREVLADDMWDRYQRFS</sequence>
<reference evidence="1" key="1">
    <citation type="submission" date="2023-07" db="EMBL/GenBank/DDBJ databases">
        <title>draft genome sequence of fig (Ficus carica).</title>
        <authorList>
            <person name="Takahashi T."/>
            <person name="Nishimura K."/>
        </authorList>
    </citation>
    <scope>NUCLEOTIDE SEQUENCE</scope>
</reference>
<keyword evidence="2" id="KW-1185">Reference proteome</keyword>